<keyword evidence="1" id="KW-0812">Transmembrane</keyword>
<proteinExistence type="predicted"/>
<sequence>MPNGMQTIIGILLFAVATAIIYAWGLKKTGAQQKDLLQILYSKGAQKVIKKLKTQKFITKSEIEQEVLGVTASQFYSRKKAVVTDKKEFTRTLIEFMMNKNLIMEDIESNKRVYKLR</sequence>
<dbReference type="EMBL" id="SVCM01000059">
    <property type="protein sequence ID" value="MBE6059576.1"/>
    <property type="molecule type" value="Genomic_DNA"/>
</dbReference>
<evidence type="ECO:0000313" key="2">
    <source>
        <dbReference type="EMBL" id="MBE6059576.1"/>
    </source>
</evidence>
<protein>
    <submittedName>
        <fullName evidence="2">Uncharacterized protein</fullName>
    </submittedName>
</protein>
<evidence type="ECO:0000256" key="1">
    <source>
        <dbReference type="SAM" id="Phobius"/>
    </source>
</evidence>
<reference evidence="2" key="1">
    <citation type="submission" date="2019-04" db="EMBL/GenBank/DDBJ databases">
        <title>Evolution of Biomass-Degrading Anaerobic Consortia Revealed by Metagenomics.</title>
        <authorList>
            <person name="Peng X."/>
        </authorList>
    </citation>
    <scope>NUCLEOTIDE SEQUENCE</scope>
    <source>
        <strain evidence="2">SIG254</strain>
    </source>
</reference>
<dbReference type="Proteomes" id="UP000768462">
    <property type="component" value="Unassembled WGS sequence"/>
</dbReference>
<keyword evidence="1" id="KW-0472">Membrane</keyword>
<keyword evidence="1" id="KW-1133">Transmembrane helix</keyword>
<name>A0A927ZL72_9CLOT</name>
<evidence type="ECO:0000313" key="3">
    <source>
        <dbReference type="Proteomes" id="UP000768462"/>
    </source>
</evidence>
<comment type="caution">
    <text evidence="2">The sequence shown here is derived from an EMBL/GenBank/DDBJ whole genome shotgun (WGS) entry which is preliminary data.</text>
</comment>
<dbReference type="AlphaFoldDB" id="A0A927ZL72"/>
<feature type="transmembrane region" description="Helical" evidence="1">
    <location>
        <begin position="6"/>
        <end position="26"/>
    </location>
</feature>
<gene>
    <name evidence="2" type="ORF">E7215_05305</name>
</gene>
<accession>A0A927ZL72</accession>
<organism evidence="2 3">
    <name type="scientific">Clostridium sulfidigenes</name>
    <dbReference type="NCBI Taxonomy" id="318464"/>
    <lineage>
        <taxon>Bacteria</taxon>
        <taxon>Bacillati</taxon>
        <taxon>Bacillota</taxon>
        <taxon>Clostridia</taxon>
        <taxon>Eubacteriales</taxon>
        <taxon>Clostridiaceae</taxon>
        <taxon>Clostridium</taxon>
    </lineage>
</organism>